<comment type="similarity">
    <text evidence="2">Belongs to the HFCD (homooligomeric flavin containing Cys decarboxylase) superfamily.</text>
</comment>
<dbReference type="CTD" id="60490"/>
<evidence type="ECO:0000256" key="4">
    <source>
        <dbReference type="ARBA" id="ARBA00070201"/>
    </source>
</evidence>
<dbReference type="PANTHER" id="PTHR14359:SF6">
    <property type="entry name" value="PHOSPHOPANTOTHENOYLCYSTEINE DECARBOXYLASE"/>
    <property type="match status" value="1"/>
</dbReference>
<dbReference type="GO" id="GO:0015937">
    <property type="term" value="P:coenzyme A biosynthetic process"/>
    <property type="evidence" value="ECO:0007669"/>
    <property type="project" value="UniProtKB-KW"/>
</dbReference>
<dbReference type="AlphaFoldDB" id="H3ADQ1"/>
<sequence length="214" mass="23783">MQPGCSKNNFAPSQYGRYHVLLGVSGSVAALKLPLLAAKLQEIPRVEVKVVTTEKAKHFYDTKEVTAVIYGDSDEWEMWKQRSDPVLHIELRRWADLMVIAPLDANTLGKIASGICDNLLTCVVRAWDLKKPLLFCPAMNTAMWKHPITAKQVETLQSFGYVEIPCIAKKLICGEEGHGAMAEVLTVAEKVKQYVEESMSIQSIVSTEPVHCTP</sequence>
<dbReference type="KEGG" id="lcm:102358375"/>
<dbReference type="STRING" id="7897.ENSLACP00000007772"/>
<dbReference type="GeneID" id="102358375"/>
<evidence type="ECO:0000313" key="7">
    <source>
        <dbReference type="Ensembl" id="ENSLACP00000007772.2"/>
    </source>
</evidence>
<keyword evidence="8" id="KW-1185">Reference proteome</keyword>
<dbReference type="GO" id="GO:0004633">
    <property type="term" value="F:phosphopantothenoylcysteine decarboxylase activity"/>
    <property type="evidence" value="ECO:0007669"/>
    <property type="project" value="TreeGrafter"/>
</dbReference>
<dbReference type="Ensembl" id="ENSLACT00000007838.2">
    <property type="protein sequence ID" value="ENSLACP00000007772.2"/>
    <property type="gene ID" value="ENSLACG00000006884.2"/>
</dbReference>
<gene>
    <name evidence="7" type="primary">PPCDC</name>
</gene>
<dbReference type="Gene3D" id="3.40.50.1950">
    <property type="entry name" value="Flavin prenyltransferase-like"/>
    <property type="match status" value="1"/>
</dbReference>
<reference evidence="7" key="2">
    <citation type="submission" date="2025-08" db="UniProtKB">
        <authorList>
            <consortium name="Ensembl"/>
        </authorList>
    </citation>
    <scope>IDENTIFICATION</scope>
</reference>
<dbReference type="OMA" id="KGLACGD"/>
<dbReference type="Bgee" id="ENSLACG00000006884">
    <property type="expression patterns" value="Expressed in muscle tissue and 2 other cell types or tissues"/>
</dbReference>
<evidence type="ECO:0000259" key="6">
    <source>
        <dbReference type="Pfam" id="PF02441"/>
    </source>
</evidence>
<evidence type="ECO:0000313" key="8">
    <source>
        <dbReference type="Proteomes" id="UP000008672"/>
    </source>
</evidence>
<accession>H3ADQ1</accession>
<dbReference type="EMBL" id="AFYH01219363">
    <property type="status" value="NOT_ANNOTATED_CDS"/>
    <property type="molecule type" value="Genomic_DNA"/>
</dbReference>
<dbReference type="SUPFAM" id="SSF52507">
    <property type="entry name" value="Homo-oligomeric flavin-containing Cys decarboxylases, HFCD"/>
    <property type="match status" value="1"/>
</dbReference>
<dbReference type="GO" id="GO:0010181">
    <property type="term" value="F:FMN binding"/>
    <property type="evidence" value="ECO:0007669"/>
    <property type="project" value="TreeGrafter"/>
</dbReference>
<reference evidence="7" key="3">
    <citation type="submission" date="2025-09" db="UniProtKB">
        <authorList>
            <consortium name="Ensembl"/>
        </authorList>
    </citation>
    <scope>IDENTIFICATION</scope>
</reference>
<dbReference type="InParanoid" id="H3ADQ1"/>
<dbReference type="RefSeq" id="XP_006010552.1">
    <property type="nucleotide sequence ID" value="XM_006010490.2"/>
</dbReference>
<evidence type="ECO:0000256" key="2">
    <source>
        <dbReference type="ARBA" id="ARBA00038350"/>
    </source>
</evidence>
<feature type="domain" description="Flavoprotein" evidence="6">
    <location>
        <begin position="19"/>
        <end position="193"/>
    </location>
</feature>
<dbReference type="Proteomes" id="UP000008672">
    <property type="component" value="Unassembled WGS sequence"/>
</dbReference>
<dbReference type="OrthoDB" id="1532798at2759"/>
<evidence type="ECO:0000256" key="1">
    <source>
        <dbReference type="ARBA" id="ARBA00022993"/>
    </source>
</evidence>
<dbReference type="HOGENOM" id="CLU_033319_3_2_1"/>
<evidence type="ECO:0000256" key="3">
    <source>
        <dbReference type="ARBA" id="ARBA00056708"/>
    </source>
</evidence>
<evidence type="ECO:0000256" key="5">
    <source>
        <dbReference type="ARBA" id="ARBA00082063"/>
    </source>
</evidence>
<comment type="function">
    <text evidence="3">Catalyzes the decarboxylation of the cysteine moiety of 4-phosphopantothenoylcysteine to form 4'-phosphopantotheine and this reaction forms part of the biosynthesis of coenzyme A.</text>
</comment>
<dbReference type="PANTHER" id="PTHR14359">
    <property type="entry name" value="HOMO-OLIGOMERIC FLAVIN CONTAINING CYS DECARBOXYLASE FAMILY"/>
    <property type="match status" value="1"/>
</dbReference>
<proteinExistence type="inferred from homology"/>
<dbReference type="EMBL" id="AFYH01219362">
    <property type="status" value="NOT_ANNOTATED_CDS"/>
    <property type="molecule type" value="Genomic_DNA"/>
</dbReference>
<dbReference type="EMBL" id="AFYH01219361">
    <property type="status" value="NOT_ANNOTATED_CDS"/>
    <property type="molecule type" value="Genomic_DNA"/>
</dbReference>
<dbReference type="InterPro" id="IPR003382">
    <property type="entry name" value="Flavoprotein"/>
</dbReference>
<dbReference type="GeneTree" id="ENSGT00440000038107"/>
<dbReference type="EMBL" id="AFYH01219364">
    <property type="status" value="NOT_ANNOTATED_CDS"/>
    <property type="molecule type" value="Genomic_DNA"/>
</dbReference>
<keyword evidence="1" id="KW-0173">Coenzyme A biosynthesis</keyword>
<protein>
    <recommendedName>
        <fullName evidence="4">Phosphopantothenoylcysteine decarboxylase</fullName>
    </recommendedName>
    <alternativeName>
        <fullName evidence="5">CoaC</fullName>
    </alternativeName>
</protein>
<organism evidence="7 8">
    <name type="scientific">Latimeria chalumnae</name>
    <name type="common">Coelacanth</name>
    <dbReference type="NCBI Taxonomy" id="7897"/>
    <lineage>
        <taxon>Eukaryota</taxon>
        <taxon>Metazoa</taxon>
        <taxon>Chordata</taxon>
        <taxon>Craniata</taxon>
        <taxon>Vertebrata</taxon>
        <taxon>Euteleostomi</taxon>
        <taxon>Coelacanthiformes</taxon>
        <taxon>Coelacanthidae</taxon>
        <taxon>Latimeria</taxon>
    </lineage>
</organism>
<dbReference type="InterPro" id="IPR036551">
    <property type="entry name" value="Flavin_trans-like"/>
</dbReference>
<dbReference type="FunCoup" id="H3ADQ1">
    <property type="interactions" value="532"/>
</dbReference>
<name>H3ADQ1_LATCH</name>
<dbReference type="eggNOG" id="KOG0672">
    <property type="taxonomic scope" value="Eukaryota"/>
</dbReference>
<dbReference type="Pfam" id="PF02441">
    <property type="entry name" value="Flavoprotein"/>
    <property type="match status" value="1"/>
</dbReference>
<dbReference type="FunFam" id="3.40.50.1950:FF:000004">
    <property type="entry name" value="Phosphopantothenoylcysteine decarboxylase"/>
    <property type="match status" value="1"/>
</dbReference>
<reference evidence="8" key="1">
    <citation type="submission" date="2011-08" db="EMBL/GenBank/DDBJ databases">
        <title>The draft genome of Latimeria chalumnae.</title>
        <authorList>
            <person name="Di Palma F."/>
            <person name="Alfoldi J."/>
            <person name="Johnson J."/>
            <person name="Berlin A."/>
            <person name="Gnerre S."/>
            <person name="Jaffe D."/>
            <person name="MacCallum I."/>
            <person name="Young S."/>
            <person name="Walker B.J."/>
            <person name="Lander E."/>
            <person name="Lindblad-Toh K."/>
        </authorList>
    </citation>
    <scope>NUCLEOTIDE SEQUENCE [LARGE SCALE GENOMIC DNA]</scope>
    <source>
        <strain evidence="8">Wild caught</strain>
    </source>
</reference>
<dbReference type="GO" id="GO:0071513">
    <property type="term" value="C:phosphopantothenoylcysteine decarboxylase complex"/>
    <property type="evidence" value="ECO:0007669"/>
    <property type="project" value="TreeGrafter"/>
</dbReference>